<feature type="chain" id="PRO_5036122090" evidence="1">
    <location>
        <begin position="16"/>
        <end position="104"/>
    </location>
</feature>
<evidence type="ECO:0000313" key="4">
    <source>
        <dbReference type="Proteomes" id="UP000308092"/>
    </source>
</evidence>
<organism evidence="3 4">
    <name type="scientific">Aspergillus tanneri</name>
    <dbReference type="NCBI Taxonomy" id="1220188"/>
    <lineage>
        <taxon>Eukaryota</taxon>
        <taxon>Fungi</taxon>
        <taxon>Dikarya</taxon>
        <taxon>Ascomycota</taxon>
        <taxon>Pezizomycotina</taxon>
        <taxon>Eurotiomycetes</taxon>
        <taxon>Eurotiomycetidae</taxon>
        <taxon>Eurotiales</taxon>
        <taxon>Aspergillaceae</taxon>
        <taxon>Aspergillus</taxon>
        <taxon>Aspergillus subgen. Circumdati</taxon>
    </lineage>
</organism>
<reference evidence="3 4" key="1">
    <citation type="submission" date="2019-03" db="EMBL/GenBank/DDBJ databases">
        <title>The genome sequence of a newly discovered highly antifungal drug resistant Aspergillus species, Aspergillus tanneri NIH 1004.</title>
        <authorList>
            <person name="Mounaud S."/>
            <person name="Singh I."/>
            <person name="Joardar V."/>
            <person name="Pakala S."/>
            <person name="Pakala S."/>
            <person name="Venepally P."/>
            <person name="Hoover J."/>
            <person name="Nierman W."/>
            <person name="Chung J."/>
            <person name="Losada L."/>
        </authorList>
    </citation>
    <scope>NUCLEOTIDE SEQUENCE [LARGE SCALE GENOMIC DNA]</scope>
    <source>
        <strain evidence="3 4">NIH1004</strain>
    </source>
</reference>
<evidence type="ECO:0000313" key="5">
    <source>
        <dbReference type="Proteomes" id="UP000324241"/>
    </source>
</evidence>
<keyword evidence="4" id="KW-1185">Reference proteome</keyword>
<protein>
    <submittedName>
        <fullName evidence="3">Uncharacterized protein</fullName>
    </submittedName>
</protein>
<evidence type="ECO:0000313" key="2">
    <source>
        <dbReference type="EMBL" id="KAA8650185.1"/>
    </source>
</evidence>
<proteinExistence type="predicted"/>
<dbReference type="VEuPathDB" id="FungiDB:EYZ11_008514"/>
<dbReference type="EMBL" id="SOSA01000365">
    <property type="protein sequence ID" value="THC92015.1"/>
    <property type="molecule type" value="Genomic_DNA"/>
</dbReference>
<dbReference type="EMBL" id="QUQM01000001">
    <property type="protein sequence ID" value="KAA8650185.1"/>
    <property type="molecule type" value="Genomic_DNA"/>
</dbReference>
<reference evidence="2 5" key="2">
    <citation type="submission" date="2019-08" db="EMBL/GenBank/DDBJ databases">
        <title>The genome sequence of a newly discovered highly antifungal drug resistant Aspergillus species, Aspergillus tanneri NIH 1004.</title>
        <authorList>
            <person name="Mounaud S."/>
            <person name="Singh I."/>
            <person name="Joardar V."/>
            <person name="Pakala S."/>
            <person name="Pakala S."/>
            <person name="Venepally P."/>
            <person name="Chung J.K."/>
            <person name="Losada L."/>
            <person name="Nierman W.C."/>
        </authorList>
    </citation>
    <scope>NUCLEOTIDE SEQUENCE [LARGE SCALE GENOMIC DNA]</scope>
    <source>
        <strain evidence="2 5">NIH1004</strain>
    </source>
</reference>
<sequence length="104" mass="11941">MALLAIFLLSTLCLAQLQDFTHSQWKIPGASLSFKQTNLCTSPYTGHIHLPPNPTSAFPHPSNIYFFYTPSQHDPSTTPDHLPWWRTRRKFHLVDVLRGRTTSH</sequence>
<dbReference type="Proteomes" id="UP000324241">
    <property type="component" value="Unassembled WGS sequence"/>
</dbReference>
<keyword evidence="1" id="KW-0732">Signal</keyword>
<name>A0A4S3JAP9_9EURO</name>
<dbReference type="RefSeq" id="XP_033429546.1">
    <property type="nucleotide sequence ID" value="XM_033567551.1"/>
</dbReference>
<accession>A0A4S3JAP9</accession>
<gene>
    <name evidence="2" type="ORF">ATNIH1004_002866</name>
    <name evidence="3" type="ORF">EYZ11_008514</name>
</gene>
<evidence type="ECO:0000256" key="1">
    <source>
        <dbReference type="SAM" id="SignalP"/>
    </source>
</evidence>
<dbReference type="Proteomes" id="UP000308092">
    <property type="component" value="Unassembled WGS sequence"/>
</dbReference>
<dbReference type="AlphaFoldDB" id="A0A4S3JAP9"/>
<feature type="signal peptide" evidence="1">
    <location>
        <begin position="1"/>
        <end position="15"/>
    </location>
</feature>
<dbReference type="GeneID" id="54325568"/>
<evidence type="ECO:0000313" key="3">
    <source>
        <dbReference type="EMBL" id="THC92015.1"/>
    </source>
</evidence>
<comment type="caution">
    <text evidence="3">The sequence shown here is derived from an EMBL/GenBank/DDBJ whole genome shotgun (WGS) entry which is preliminary data.</text>
</comment>